<dbReference type="Gene3D" id="3.60.21.10">
    <property type="match status" value="1"/>
</dbReference>
<dbReference type="SUPFAM" id="SSF56300">
    <property type="entry name" value="Metallo-dependent phosphatases"/>
    <property type="match status" value="1"/>
</dbReference>
<dbReference type="Proteomes" id="UP000324595">
    <property type="component" value="Unassembled WGS sequence"/>
</dbReference>
<dbReference type="PANTHER" id="PTHR31302">
    <property type="entry name" value="TRANSMEMBRANE PROTEIN WITH METALLOPHOSPHOESTERASE DOMAIN-RELATED"/>
    <property type="match status" value="1"/>
</dbReference>
<name>A0A5D3YH17_9BACT</name>
<evidence type="ECO:0000313" key="3">
    <source>
        <dbReference type="EMBL" id="TYP92577.1"/>
    </source>
</evidence>
<evidence type="ECO:0000256" key="1">
    <source>
        <dbReference type="SAM" id="Phobius"/>
    </source>
</evidence>
<keyword evidence="1" id="KW-1133">Transmembrane helix</keyword>
<reference evidence="3 4" key="1">
    <citation type="submission" date="2019-07" db="EMBL/GenBank/DDBJ databases">
        <title>Genomic Encyclopedia of Archaeal and Bacterial Type Strains, Phase II (KMG-II): from individual species to whole genera.</title>
        <authorList>
            <person name="Goeker M."/>
        </authorList>
    </citation>
    <scope>NUCLEOTIDE SEQUENCE [LARGE SCALE GENOMIC DNA]</scope>
    <source>
        <strain evidence="3 4">DSM 21935</strain>
    </source>
</reference>
<feature type="domain" description="Calcineurin-like phosphoesterase" evidence="2">
    <location>
        <begin position="165"/>
        <end position="332"/>
    </location>
</feature>
<evidence type="ECO:0000313" key="4">
    <source>
        <dbReference type="Proteomes" id="UP000324595"/>
    </source>
</evidence>
<feature type="transmembrane region" description="Helical" evidence="1">
    <location>
        <begin position="39"/>
        <end position="57"/>
    </location>
</feature>
<keyword evidence="4" id="KW-1185">Reference proteome</keyword>
<feature type="transmembrane region" description="Helical" evidence="1">
    <location>
        <begin position="6"/>
        <end position="27"/>
    </location>
</feature>
<keyword evidence="1" id="KW-0812">Transmembrane</keyword>
<proteinExistence type="predicted"/>
<evidence type="ECO:0000259" key="2">
    <source>
        <dbReference type="Pfam" id="PF00149"/>
    </source>
</evidence>
<feature type="transmembrane region" description="Helical" evidence="1">
    <location>
        <begin position="77"/>
        <end position="97"/>
    </location>
</feature>
<dbReference type="Pfam" id="PF00149">
    <property type="entry name" value="Metallophos"/>
    <property type="match status" value="1"/>
</dbReference>
<organism evidence="3 4">
    <name type="scientific">Fodinibius salinus</name>
    <dbReference type="NCBI Taxonomy" id="860790"/>
    <lineage>
        <taxon>Bacteria</taxon>
        <taxon>Pseudomonadati</taxon>
        <taxon>Balneolota</taxon>
        <taxon>Balneolia</taxon>
        <taxon>Balneolales</taxon>
        <taxon>Balneolaceae</taxon>
        <taxon>Fodinibius</taxon>
    </lineage>
</organism>
<dbReference type="PANTHER" id="PTHR31302:SF0">
    <property type="entry name" value="TRANSMEMBRANE PROTEIN WITH METALLOPHOSPHOESTERASE DOMAIN"/>
    <property type="match status" value="1"/>
</dbReference>
<protein>
    <submittedName>
        <fullName evidence="3">Putative phosphohydrolase, MPP superfamily</fullName>
    </submittedName>
</protein>
<gene>
    <name evidence="3" type="ORF">LX73_1939</name>
</gene>
<dbReference type="OrthoDB" id="9780884at2"/>
<comment type="caution">
    <text evidence="3">The sequence shown here is derived from an EMBL/GenBank/DDBJ whole genome shotgun (WGS) entry which is preliminary data.</text>
</comment>
<accession>A0A5D3YH17</accession>
<dbReference type="GO" id="GO:0016787">
    <property type="term" value="F:hydrolase activity"/>
    <property type="evidence" value="ECO:0007669"/>
    <property type="project" value="UniProtKB-KW"/>
</dbReference>
<dbReference type="InterPro" id="IPR004843">
    <property type="entry name" value="Calcineurin-like_PHP"/>
</dbReference>
<dbReference type="AlphaFoldDB" id="A0A5D3YH17"/>
<sequence>MPWLLEMTILVSVLMIPAVFYLSFRLYNISKDYFTRNKWIKFVLPIFLFSFYLFPISGSIDFYISGEIDVLKYPKLLTYWFWFGLVFVFQLATWIILADIGKLISRFLVADTALVNRWHTRVVFGLFLLTFLFMGWKTYKDTTQIVTDELSIAIDDLPASLKGFKLVHISDIQGDEYTGRKEIARYVEAVNATNPDLIIFTGDLISYGTDFIAMSAQELGKVRATYGTIAVVGDHDYWAGTPNIEQALANEGIPLLQNQNQKFSSDGDHTVRVTGITEVYSKTSDPEVVDSVTNNAGGAALKIFASHQVDDDLVAEAQQNGYDMMLAGHTHGGQIRVPFFGMGFSAAERETKYVSGLYHKNKLPIHINNGLGFTLGPIRYDAQPTVTVITLKEKDR</sequence>
<feature type="transmembrane region" description="Helical" evidence="1">
    <location>
        <begin position="118"/>
        <end position="136"/>
    </location>
</feature>
<dbReference type="InterPro" id="IPR051158">
    <property type="entry name" value="Metallophosphoesterase_sf"/>
</dbReference>
<keyword evidence="1" id="KW-0472">Membrane</keyword>
<dbReference type="EMBL" id="VNHY01000003">
    <property type="protein sequence ID" value="TYP92577.1"/>
    <property type="molecule type" value="Genomic_DNA"/>
</dbReference>
<dbReference type="InterPro" id="IPR029052">
    <property type="entry name" value="Metallo-depent_PP-like"/>
</dbReference>
<keyword evidence="3" id="KW-0378">Hydrolase</keyword>